<dbReference type="FunFam" id="3.30.40.10:FF:000153">
    <property type="entry name" value="Histone-lysine N-methyltransferase NSD2"/>
    <property type="match status" value="1"/>
</dbReference>
<dbReference type="PROSITE" id="PS51215">
    <property type="entry name" value="AWS"/>
    <property type="match status" value="1"/>
</dbReference>
<dbReference type="PROSITE" id="PS01359">
    <property type="entry name" value="ZF_PHD_1"/>
    <property type="match status" value="1"/>
</dbReference>
<keyword evidence="15" id="KW-0539">Nucleus</keyword>
<dbReference type="Gene3D" id="3.30.40.10">
    <property type="entry name" value="Zinc/RING finger domain, C3HC4 (zinc finger)"/>
    <property type="match status" value="3"/>
</dbReference>
<dbReference type="InterPro" id="IPR019786">
    <property type="entry name" value="Zinc_finger_PHD-type_CS"/>
</dbReference>
<evidence type="ECO:0000256" key="8">
    <source>
        <dbReference type="ARBA" id="ARBA00022723"/>
    </source>
</evidence>
<reference evidence="24" key="1">
    <citation type="submission" date="2025-08" db="UniProtKB">
        <authorList>
            <consortium name="Ensembl"/>
        </authorList>
    </citation>
    <scope>IDENTIFICATION</scope>
</reference>
<evidence type="ECO:0000313" key="24">
    <source>
        <dbReference type="Ensembl" id="ENSSGRP00000037729.1"/>
    </source>
</evidence>
<keyword evidence="4" id="KW-0597">Phosphoprotein</keyword>
<accession>A0A672MGE9</accession>
<keyword evidence="6" id="KW-0808">Transferase</keyword>
<dbReference type="Pfam" id="PF00856">
    <property type="entry name" value="SET"/>
    <property type="match status" value="1"/>
</dbReference>
<evidence type="ECO:0000259" key="23">
    <source>
        <dbReference type="PROSITE" id="PS51215"/>
    </source>
</evidence>
<dbReference type="InterPro" id="IPR047437">
    <property type="entry name" value="SET_NSD2"/>
</dbReference>
<feature type="compositionally biased region" description="Low complexity" evidence="17">
    <location>
        <begin position="435"/>
        <end position="453"/>
    </location>
</feature>
<keyword evidence="12" id="KW-0156">Chromatin regulator</keyword>
<reference evidence="24" key="2">
    <citation type="submission" date="2025-09" db="UniProtKB">
        <authorList>
            <consortium name="Ensembl"/>
        </authorList>
    </citation>
    <scope>IDENTIFICATION</scope>
</reference>
<evidence type="ECO:0000256" key="2">
    <source>
        <dbReference type="ARBA" id="ARBA00004286"/>
    </source>
</evidence>
<feature type="compositionally biased region" description="Basic residues" evidence="17">
    <location>
        <begin position="1078"/>
        <end position="1089"/>
    </location>
</feature>
<feature type="domain" description="Post-SET" evidence="22">
    <location>
        <begin position="1048"/>
        <end position="1064"/>
    </location>
</feature>
<dbReference type="CDD" id="cd15651">
    <property type="entry name" value="PHD2_NSD2"/>
    <property type="match status" value="1"/>
</dbReference>
<evidence type="ECO:0000256" key="9">
    <source>
        <dbReference type="ARBA" id="ARBA00022737"/>
    </source>
</evidence>
<evidence type="ECO:0000313" key="25">
    <source>
        <dbReference type="Proteomes" id="UP000472262"/>
    </source>
</evidence>
<dbReference type="PROSITE" id="PS50280">
    <property type="entry name" value="SET"/>
    <property type="match status" value="1"/>
</dbReference>
<feature type="compositionally biased region" description="Basic residues" evidence="17">
    <location>
        <begin position="192"/>
        <end position="207"/>
    </location>
</feature>
<keyword evidence="5" id="KW-0489">Methyltransferase</keyword>
<dbReference type="InterPro" id="IPR003616">
    <property type="entry name" value="Post-SET_dom"/>
</dbReference>
<feature type="region of interest" description="Disordered" evidence="17">
    <location>
        <begin position="413"/>
        <end position="486"/>
    </location>
</feature>
<feature type="compositionally biased region" description="Polar residues" evidence="17">
    <location>
        <begin position="413"/>
        <end position="422"/>
    </location>
</feature>
<feature type="compositionally biased region" description="Polar residues" evidence="17">
    <location>
        <begin position="35"/>
        <end position="44"/>
    </location>
</feature>
<evidence type="ECO:0000256" key="6">
    <source>
        <dbReference type="ARBA" id="ARBA00022679"/>
    </source>
</evidence>
<evidence type="ECO:0000256" key="14">
    <source>
        <dbReference type="ARBA" id="ARBA00023163"/>
    </source>
</evidence>
<feature type="compositionally biased region" description="Polar residues" evidence="17">
    <location>
        <begin position="457"/>
        <end position="472"/>
    </location>
</feature>
<dbReference type="Pfam" id="PF17907">
    <property type="entry name" value="AWS"/>
    <property type="match status" value="1"/>
</dbReference>
<keyword evidence="18" id="KW-0732">Signal</keyword>
<dbReference type="Gene3D" id="2.170.270.10">
    <property type="entry name" value="SET domain"/>
    <property type="match status" value="1"/>
</dbReference>
<dbReference type="SUPFAM" id="SSF82199">
    <property type="entry name" value="SET domain"/>
    <property type="match status" value="1"/>
</dbReference>
<evidence type="ECO:0000256" key="4">
    <source>
        <dbReference type="ARBA" id="ARBA00022553"/>
    </source>
</evidence>
<dbReference type="InterPro" id="IPR000313">
    <property type="entry name" value="PWWP_dom"/>
</dbReference>
<feature type="signal peptide" evidence="18">
    <location>
        <begin position="1"/>
        <end position="20"/>
    </location>
</feature>
<dbReference type="Pfam" id="PF00855">
    <property type="entry name" value="PWWP"/>
    <property type="match status" value="2"/>
</dbReference>
<evidence type="ECO:0000259" key="21">
    <source>
        <dbReference type="PROSITE" id="PS50812"/>
    </source>
</evidence>
<dbReference type="InterPro" id="IPR047439">
    <property type="entry name" value="PHD2_NSD2"/>
</dbReference>
<proteinExistence type="predicted"/>
<feature type="domain" description="PWWP" evidence="21">
    <location>
        <begin position="742"/>
        <end position="804"/>
    </location>
</feature>
<dbReference type="Ensembl" id="ENSSGRT00000040479.1">
    <property type="protein sequence ID" value="ENSSGRP00000037729.1"/>
    <property type="gene ID" value="ENSSGRG00000020182.1"/>
</dbReference>
<evidence type="ECO:0000256" key="10">
    <source>
        <dbReference type="ARBA" id="ARBA00022771"/>
    </source>
</evidence>
<dbReference type="InterPro" id="IPR055197">
    <property type="entry name" value="PHDvar_NSD"/>
</dbReference>
<feature type="compositionally biased region" description="Polar residues" evidence="17">
    <location>
        <begin position="208"/>
        <end position="222"/>
    </location>
</feature>
<dbReference type="InterPro" id="IPR006560">
    <property type="entry name" value="AWS_dom"/>
</dbReference>
<dbReference type="SMART" id="SM00508">
    <property type="entry name" value="PostSET"/>
    <property type="match status" value="1"/>
</dbReference>
<dbReference type="GO" id="GO:0005694">
    <property type="term" value="C:chromosome"/>
    <property type="evidence" value="ECO:0007669"/>
    <property type="project" value="UniProtKB-SubCell"/>
</dbReference>
<feature type="region of interest" description="Disordered" evidence="17">
    <location>
        <begin position="27"/>
        <end position="59"/>
    </location>
</feature>
<dbReference type="Pfam" id="PF00628">
    <property type="entry name" value="PHD"/>
    <property type="match status" value="1"/>
</dbReference>
<feature type="domain" description="AWS" evidence="23">
    <location>
        <begin position="872"/>
        <end position="922"/>
    </location>
</feature>
<dbReference type="SMART" id="SM00249">
    <property type="entry name" value="PHD"/>
    <property type="match status" value="5"/>
</dbReference>
<dbReference type="FunFam" id="2.30.30.140:FF:000057">
    <property type="entry name" value="Histone-lysine N-methyltransferase NSD2"/>
    <property type="match status" value="1"/>
</dbReference>
<dbReference type="AlphaFoldDB" id="A0A672MGE9"/>
<name>A0A672MGE9_SINGR</name>
<dbReference type="GO" id="GO:0008270">
    <property type="term" value="F:zinc ion binding"/>
    <property type="evidence" value="ECO:0007669"/>
    <property type="project" value="UniProtKB-KW"/>
</dbReference>
<feature type="region of interest" description="Disordered" evidence="17">
    <location>
        <begin position="1065"/>
        <end position="1099"/>
    </location>
</feature>
<dbReference type="Pfam" id="PF23004">
    <property type="entry name" value="PHDvar_NSD"/>
    <property type="match status" value="1"/>
</dbReference>
<dbReference type="Proteomes" id="UP000472262">
    <property type="component" value="Unassembled WGS sequence"/>
</dbReference>
<evidence type="ECO:0000256" key="12">
    <source>
        <dbReference type="ARBA" id="ARBA00022853"/>
    </source>
</evidence>
<dbReference type="GO" id="GO:0005634">
    <property type="term" value="C:nucleus"/>
    <property type="evidence" value="ECO:0007669"/>
    <property type="project" value="UniProtKB-SubCell"/>
</dbReference>
<evidence type="ECO:0000259" key="19">
    <source>
        <dbReference type="PROSITE" id="PS50016"/>
    </source>
</evidence>
<dbReference type="SMART" id="SM00293">
    <property type="entry name" value="PWWP"/>
    <property type="match status" value="2"/>
</dbReference>
<evidence type="ECO:0000256" key="17">
    <source>
        <dbReference type="SAM" id="MobiDB-lite"/>
    </source>
</evidence>
<sequence length="1229" mass="137830">MFVFVIVYFLSFAGTWLVMTDSKGTSLPAMPEPGSPTTMKQPSDSPGGRKGRGDGSTDPTMLMDKAATQLAATPQESVLQMIGSHGHNHTHERLKDLTSRLLNGDQDTIPKLCTATAAQPLLKGVEPVPQHASPPRKSSVSPELTFKITKCVVNLGGKTNRFGADYAGEGTEETDAPLRLSEGFLASPTARRERRKKKRGLVRKRSPPNRTQSILTPTLSSDKSPLLHTTIRSNDLTIEPCEPVSDCELSDVAQGVDDVEVCCTGTQPHLQFSVGDVIWTKVSGYPWWPCMITTDPEFNMHFRSKVNSRTGLLYHVQYFGNAPERGYVFEKSMVTFSGKHQYQSLCRSNKLPIDISGRKRAVPRKFREQWETGVSQATEALGLLLEERLAKFSFVYENGKAQFNPRMLQELQAQRNQGPQQDPDQRESQELVSLTPPDSTHSSPNSTTTTIIPGLFSQPTDSSTSSGKNTFPQKAPKTSAKKDRHGTILKWKKTEASSAKDVPGSNVQVQIWARVVFSSCVVCCTFMSVTVPQVCEQTGEDLVMCEGQCCGSYHLHCIGLDRSAEKVLCTACSSGVHVCFTCKKSEGEVRRCCVLHCGRFYHEACVRLSALTVFENRGFRCPLHTCLSCHYSGRGVGKATKGKMMRCLRCPMAYHVGDLCVAAGSEMITSSAIVCTNHFRPKKGYSHHSHVNVSWCFICSKGGRLLCCESCPAAFHPDCLNIAMPDGSWFCNDCRSGKKPKYRDIIWVKLGNYRWWPAEIRHPKNIPTNIQHLRHEIGEFPVFFFGSKDYFWTHQGRVFPYMEGDRGSKYQHNGIGKVFKNALLEAEARFKEIEMEREAKEAQENNKKPPPYKYIKVNKPCGRVQVYTADISEIPKCNCKPSDERPCSFESECLNRMLLYECHPQVCPAGERCQNQDFTKRLYPETKIIRTAGKGWGLVSLRDIKKGEFVNEYVGELIDEEECRARIKYAQENNITHFYMLTIDKDRIIDAGPKGNYSRFMNHSCQPNCETQKWTVNGDTRVGLFAVCDIPSGTELTFNYNLDCLGNEKTVCRCGAPNCSGFLGDRPKNGPTSEPKAKHQKKKPKRRKSRNEGKKSEDECFRCGDGGELVLCDKKGCTKAYHLSCLDRTKRPFGRWDCPWHHCDVCGKNADAFCQLCPNSFCKAHQEGALQLHLLTGQLCCQEHEDSDIHPQVETPVEHNAEHVCSVLFRILQILGNVVIQVFYVYSEE</sequence>
<organism evidence="24 25">
    <name type="scientific">Sinocyclocheilus grahami</name>
    <name type="common">Dianchi golden-line fish</name>
    <name type="synonym">Barbus grahami</name>
    <dbReference type="NCBI Taxonomy" id="75366"/>
    <lineage>
        <taxon>Eukaryota</taxon>
        <taxon>Metazoa</taxon>
        <taxon>Chordata</taxon>
        <taxon>Craniata</taxon>
        <taxon>Vertebrata</taxon>
        <taxon>Euteleostomi</taxon>
        <taxon>Actinopterygii</taxon>
        <taxon>Neopterygii</taxon>
        <taxon>Teleostei</taxon>
        <taxon>Ostariophysi</taxon>
        <taxon>Cypriniformes</taxon>
        <taxon>Cyprinidae</taxon>
        <taxon>Cyprininae</taxon>
        <taxon>Sinocyclocheilus</taxon>
    </lineage>
</organism>
<evidence type="ECO:0000256" key="7">
    <source>
        <dbReference type="ARBA" id="ARBA00022691"/>
    </source>
</evidence>
<evidence type="ECO:0000256" key="5">
    <source>
        <dbReference type="ARBA" id="ARBA00022603"/>
    </source>
</evidence>
<dbReference type="InterPro" id="IPR011011">
    <property type="entry name" value="Znf_FYVE_PHD"/>
</dbReference>
<dbReference type="InterPro" id="IPR001214">
    <property type="entry name" value="SET_dom"/>
</dbReference>
<dbReference type="PROSITE" id="PS50868">
    <property type="entry name" value="POST_SET"/>
    <property type="match status" value="1"/>
</dbReference>
<dbReference type="InterPro" id="IPR013083">
    <property type="entry name" value="Znf_RING/FYVE/PHD"/>
</dbReference>
<dbReference type="InterPro" id="IPR055198">
    <property type="entry name" value="NSD_PHD"/>
</dbReference>
<dbReference type="Pfam" id="PF23011">
    <property type="entry name" value="PHD-1st_NSD"/>
    <property type="match status" value="1"/>
</dbReference>
<feature type="domain" description="SET" evidence="20">
    <location>
        <begin position="924"/>
        <end position="1041"/>
    </location>
</feature>
<feature type="compositionally biased region" description="Basic and acidic residues" evidence="17">
    <location>
        <begin position="1090"/>
        <end position="1099"/>
    </location>
</feature>
<dbReference type="GO" id="GO:0032259">
    <property type="term" value="P:methylation"/>
    <property type="evidence" value="ECO:0007669"/>
    <property type="project" value="UniProtKB-KW"/>
</dbReference>
<dbReference type="InterPro" id="IPR041306">
    <property type="entry name" value="C5HCH"/>
</dbReference>
<dbReference type="PANTHER" id="PTHR22884">
    <property type="entry name" value="SET DOMAIN PROTEINS"/>
    <property type="match status" value="1"/>
</dbReference>
<evidence type="ECO:0000256" key="15">
    <source>
        <dbReference type="ARBA" id="ARBA00023242"/>
    </source>
</evidence>
<evidence type="ECO:0000256" key="16">
    <source>
        <dbReference type="PROSITE-ProRule" id="PRU00146"/>
    </source>
</evidence>
<keyword evidence="8" id="KW-0479">Metal-binding</keyword>
<keyword evidence="14" id="KW-0804">Transcription</keyword>
<dbReference type="GO" id="GO:0016279">
    <property type="term" value="F:protein-lysine N-methyltransferase activity"/>
    <property type="evidence" value="ECO:0007669"/>
    <property type="project" value="UniProtKB-ARBA"/>
</dbReference>
<dbReference type="SUPFAM" id="SSF63748">
    <property type="entry name" value="Tudor/PWWP/MBT"/>
    <property type="match status" value="2"/>
</dbReference>
<dbReference type="FunFam" id="3.30.40.10:FF:000205">
    <property type="entry name" value="Histone-lysine N-methyltransferase"/>
    <property type="match status" value="1"/>
</dbReference>
<feature type="domain" description="PHD-type" evidence="19">
    <location>
        <begin position="693"/>
        <end position="737"/>
    </location>
</feature>
<dbReference type="FunFam" id="2.170.270.10:FF:000002">
    <property type="entry name" value="Histone-lysine N-methyltransferase"/>
    <property type="match status" value="1"/>
</dbReference>
<dbReference type="SMART" id="SM00570">
    <property type="entry name" value="AWS"/>
    <property type="match status" value="1"/>
</dbReference>
<dbReference type="SMART" id="SM00317">
    <property type="entry name" value="SET"/>
    <property type="match status" value="1"/>
</dbReference>
<dbReference type="Pfam" id="PF22908">
    <property type="entry name" value="PHD_NSD"/>
    <property type="match status" value="1"/>
</dbReference>
<keyword evidence="25" id="KW-1185">Reference proteome</keyword>
<evidence type="ECO:0000259" key="20">
    <source>
        <dbReference type="PROSITE" id="PS50280"/>
    </source>
</evidence>
<comment type="subcellular location">
    <subcellularLocation>
        <location evidence="2">Chromosome</location>
    </subcellularLocation>
    <subcellularLocation>
        <location evidence="1">Nucleus</location>
    </subcellularLocation>
</comment>
<keyword evidence="11" id="KW-0862">Zinc</keyword>
<feature type="chain" id="PRO_5025493010" evidence="18">
    <location>
        <begin position="21"/>
        <end position="1229"/>
    </location>
</feature>
<dbReference type="InterPro" id="IPR019787">
    <property type="entry name" value="Znf_PHD-finger"/>
</dbReference>
<dbReference type="InterPro" id="IPR050777">
    <property type="entry name" value="SET2_Histone-Lys_MeTrsfase"/>
</dbReference>
<protein>
    <submittedName>
        <fullName evidence="24">Histone-lysine N-methyltransferase NSD2-like</fullName>
    </submittedName>
</protein>
<keyword evidence="10 16" id="KW-0863">Zinc-finger</keyword>
<keyword evidence="3" id="KW-0158">Chromosome</keyword>
<feature type="domain" description="PWWP" evidence="21">
    <location>
        <begin position="274"/>
        <end position="338"/>
    </location>
</feature>
<dbReference type="PROSITE" id="PS50812">
    <property type="entry name" value="PWWP"/>
    <property type="match status" value="2"/>
</dbReference>
<evidence type="ECO:0000256" key="11">
    <source>
        <dbReference type="ARBA" id="ARBA00022833"/>
    </source>
</evidence>
<keyword evidence="13" id="KW-0805">Transcription regulation</keyword>
<evidence type="ECO:0000256" key="13">
    <source>
        <dbReference type="ARBA" id="ARBA00023015"/>
    </source>
</evidence>
<dbReference type="GO" id="GO:0140938">
    <property type="term" value="F:histone H3 methyltransferase activity"/>
    <property type="evidence" value="ECO:0007669"/>
    <property type="project" value="UniProtKB-ARBA"/>
</dbReference>
<dbReference type="CDD" id="cd20165">
    <property type="entry name" value="PWWP_NSD2_rpt2"/>
    <property type="match status" value="1"/>
</dbReference>
<dbReference type="PROSITE" id="PS50016">
    <property type="entry name" value="ZF_PHD_2"/>
    <property type="match status" value="1"/>
</dbReference>
<dbReference type="SUPFAM" id="SSF57903">
    <property type="entry name" value="FYVE/PHD zinc finger"/>
    <property type="match status" value="2"/>
</dbReference>
<evidence type="ECO:0000256" key="18">
    <source>
        <dbReference type="SAM" id="SignalP"/>
    </source>
</evidence>
<evidence type="ECO:0000259" key="22">
    <source>
        <dbReference type="PROSITE" id="PS50868"/>
    </source>
</evidence>
<keyword evidence="7" id="KW-0949">S-adenosyl-L-methionine</keyword>
<dbReference type="FunFam" id="3.30.40.10:FF:000025">
    <property type="entry name" value="Histone-lysine N-methyltransferase"/>
    <property type="match status" value="1"/>
</dbReference>
<dbReference type="InterPro" id="IPR059153">
    <property type="entry name" value="NSD_PHD-1st"/>
</dbReference>
<feature type="region of interest" description="Disordered" evidence="17">
    <location>
        <begin position="184"/>
        <end position="222"/>
    </location>
</feature>
<dbReference type="CDD" id="cd19211">
    <property type="entry name" value="SET_NSD2"/>
    <property type="match status" value="1"/>
</dbReference>
<dbReference type="InterPro" id="IPR046341">
    <property type="entry name" value="SET_dom_sf"/>
</dbReference>
<evidence type="ECO:0000256" key="3">
    <source>
        <dbReference type="ARBA" id="ARBA00022454"/>
    </source>
</evidence>
<dbReference type="InterPro" id="IPR001965">
    <property type="entry name" value="Znf_PHD"/>
</dbReference>
<dbReference type="Pfam" id="PF17982">
    <property type="entry name" value="C5HCH"/>
    <property type="match status" value="1"/>
</dbReference>
<keyword evidence="9" id="KW-0677">Repeat</keyword>
<dbReference type="Gene3D" id="2.30.30.140">
    <property type="match status" value="2"/>
</dbReference>
<dbReference type="FunFam" id="2.30.30.140:FF:000004">
    <property type="entry name" value="Histone-lysine N-methyltransferase"/>
    <property type="match status" value="1"/>
</dbReference>
<evidence type="ECO:0000256" key="1">
    <source>
        <dbReference type="ARBA" id="ARBA00004123"/>
    </source>
</evidence>
<dbReference type="InterPro" id="IPR047435">
    <property type="entry name" value="PWWP_NSD2_rpt2"/>
</dbReference>
<gene>
    <name evidence="24" type="primary">LOC107585219</name>
</gene>